<keyword evidence="1" id="KW-0833">Ubl conjugation pathway</keyword>
<dbReference type="Proteomes" id="UP000467841">
    <property type="component" value="Unassembled WGS sequence"/>
</dbReference>
<dbReference type="EMBL" id="CACVBM020001618">
    <property type="protein sequence ID" value="CAA7056002.1"/>
    <property type="molecule type" value="Genomic_DNA"/>
</dbReference>
<dbReference type="InterPro" id="IPR001394">
    <property type="entry name" value="Peptidase_C19_UCH"/>
</dbReference>
<sequence length="247" mass="28268">MKTEESEQKPNATRVSALDMILEALWKISVFFSDFLLGFIRQPGYSLREDGEYVVPPQRQFRDFLVSNLNLNHPLEGNDVHELFVSVLELLPRWRSEEEGTLHSKFESLAKYFSFEEILKAISLKQTCDKEGCEKQNYVPRMIINNLPSVFAIGLEWEENETEGEIMDTTSVLKTEIDISQIYLYEGGSAFTKYHLVSMVIGDWNNVVSVFAAQKIRPTILFYENVMGRSQILGNTELGTFGEGSKD</sequence>
<dbReference type="Pfam" id="PF00443">
    <property type="entry name" value="UCH"/>
    <property type="match status" value="1"/>
</dbReference>
<name>A0A6D2KRT6_9BRAS</name>
<evidence type="ECO:0000256" key="1">
    <source>
        <dbReference type="ARBA" id="ARBA00022786"/>
    </source>
</evidence>
<dbReference type="AlphaFoldDB" id="A0A6D2KRT6"/>
<reference evidence="4" key="1">
    <citation type="submission" date="2020-01" db="EMBL/GenBank/DDBJ databases">
        <authorList>
            <person name="Mishra B."/>
        </authorList>
    </citation>
    <scope>NUCLEOTIDE SEQUENCE [LARGE SCALE GENOMIC DNA]</scope>
</reference>
<dbReference type="GO" id="GO:0016579">
    <property type="term" value="P:protein deubiquitination"/>
    <property type="evidence" value="ECO:0007669"/>
    <property type="project" value="InterPro"/>
</dbReference>
<dbReference type="InterPro" id="IPR052398">
    <property type="entry name" value="Ubiquitin_hydrolase_53/54"/>
</dbReference>
<dbReference type="PANTHER" id="PTHR22975:SF20">
    <property type="entry name" value="UBIQUITIN CARBOXYL-TERMINAL HYDROLASE-RELATED PROTEIN-RELATED"/>
    <property type="match status" value="1"/>
</dbReference>
<evidence type="ECO:0000313" key="4">
    <source>
        <dbReference type="EMBL" id="CAA7056002.1"/>
    </source>
</evidence>
<proteinExistence type="predicted"/>
<dbReference type="OrthoDB" id="205782at2759"/>
<gene>
    <name evidence="4" type="ORF">MERR_LOCUS43238</name>
</gene>
<keyword evidence="2" id="KW-0378">Hydrolase</keyword>
<evidence type="ECO:0000313" key="5">
    <source>
        <dbReference type="Proteomes" id="UP000467841"/>
    </source>
</evidence>
<evidence type="ECO:0000259" key="3">
    <source>
        <dbReference type="Pfam" id="PF00443"/>
    </source>
</evidence>
<organism evidence="4 5">
    <name type="scientific">Microthlaspi erraticum</name>
    <dbReference type="NCBI Taxonomy" id="1685480"/>
    <lineage>
        <taxon>Eukaryota</taxon>
        <taxon>Viridiplantae</taxon>
        <taxon>Streptophyta</taxon>
        <taxon>Embryophyta</taxon>
        <taxon>Tracheophyta</taxon>
        <taxon>Spermatophyta</taxon>
        <taxon>Magnoliopsida</taxon>
        <taxon>eudicotyledons</taxon>
        <taxon>Gunneridae</taxon>
        <taxon>Pentapetalae</taxon>
        <taxon>rosids</taxon>
        <taxon>malvids</taxon>
        <taxon>Brassicales</taxon>
        <taxon>Brassicaceae</taxon>
        <taxon>Coluteocarpeae</taxon>
        <taxon>Microthlaspi</taxon>
    </lineage>
</organism>
<comment type="caution">
    <text evidence="4">The sequence shown here is derived from an EMBL/GenBank/DDBJ whole genome shotgun (WGS) entry which is preliminary data.</text>
</comment>
<dbReference type="GO" id="GO:0004843">
    <property type="term" value="F:cysteine-type deubiquitinase activity"/>
    <property type="evidence" value="ECO:0007669"/>
    <property type="project" value="InterPro"/>
</dbReference>
<accession>A0A6D2KRT6</accession>
<dbReference type="PANTHER" id="PTHR22975">
    <property type="entry name" value="UBIQUITIN SPECIFIC PROTEINASE"/>
    <property type="match status" value="1"/>
</dbReference>
<feature type="domain" description="Peptidase C19 ubiquitin carboxyl-terminal hydrolase" evidence="3">
    <location>
        <begin position="53"/>
        <end position="201"/>
    </location>
</feature>
<evidence type="ECO:0000256" key="2">
    <source>
        <dbReference type="ARBA" id="ARBA00022801"/>
    </source>
</evidence>
<keyword evidence="5" id="KW-1185">Reference proteome</keyword>
<protein>
    <recommendedName>
        <fullName evidence="3">Peptidase C19 ubiquitin carboxyl-terminal hydrolase domain-containing protein</fullName>
    </recommendedName>
</protein>